<dbReference type="GO" id="GO:0046872">
    <property type="term" value="F:metal ion binding"/>
    <property type="evidence" value="ECO:0007669"/>
    <property type="project" value="UniProtKB-KW"/>
</dbReference>
<dbReference type="InParanoid" id="B9T9W5"/>
<keyword evidence="5" id="KW-0479">Metal-binding</keyword>
<dbReference type="STRING" id="3988.B9T9W5"/>
<keyword evidence="4" id="KW-0561">Oxygen transport</keyword>
<keyword evidence="10" id="KW-1185">Reference proteome</keyword>
<dbReference type="PANTHER" id="PTHR22924:SF92">
    <property type="entry name" value="NON-SYMBIOTIC HEMOGLOBIN 2"/>
    <property type="match status" value="1"/>
</dbReference>
<name>B9T9W5_RICCO</name>
<dbReference type="InterPro" id="IPR000971">
    <property type="entry name" value="Globin"/>
</dbReference>
<dbReference type="eggNOG" id="KOG3378">
    <property type="taxonomic scope" value="Eukaryota"/>
</dbReference>
<proteinExistence type="inferred from homology"/>
<gene>
    <name evidence="9" type="ORF">RCOM_0190920</name>
</gene>
<dbReference type="PROSITE" id="PS01033">
    <property type="entry name" value="GLOBIN"/>
    <property type="match status" value="1"/>
</dbReference>
<evidence type="ECO:0000256" key="6">
    <source>
        <dbReference type="ARBA" id="ARBA00023004"/>
    </source>
</evidence>
<feature type="non-terminal residue" evidence="9">
    <location>
        <position position="1"/>
    </location>
</feature>
<protein>
    <submittedName>
        <fullName evidence="9">Non-symbiotic hemoglobin, putative</fullName>
    </submittedName>
</protein>
<dbReference type="Pfam" id="PF00042">
    <property type="entry name" value="Globin"/>
    <property type="match status" value="1"/>
</dbReference>
<keyword evidence="3" id="KW-0349">Heme</keyword>
<dbReference type="InterPro" id="IPR012292">
    <property type="entry name" value="Globin/Proto"/>
</dbReference>
<evidence type="ECO:0000259" key="8">
    <source>
        <dbReference type="PROSITE" id="PS01033"/>
    </source>
</evidence>
<reference evidence="10" key="1">
    <citation type="journal article" date="2010" name="Nat. Biotechnol.">
        <title>Draft genome sequence of the oilseed species Ricinus communis.</title>
        <authorList>
            <person name="Chan A.P."/>
            <person name="Crabtree J."/>
            <person name="Zhao Q."/>
            <person name="Lorenzi H."/>
            <person name="Orvis J."/>
            <person name="Puiu D."/>
            <person name="Melake-Berhan A."/>
            <person name="Jones K.M."/>
            <person name="Redman J."/>
            <person name="Chen G."/>
            <person name="Cahoon E.B."/>
            <person name="Gedil M."/>
            <person name="Stanke M."/>
            <person name="Haas B.J."/>
            <person name="Wortman J.R."/>
            <person name="Fraser-Liggett C.M."/>
            <person name="Ravel J."/>
            <person name="Rabinowicz P.D."/>
        </authorList>
    </citation>
    <scope>NUCLEOTIDE SEQUENCE [LARGE SCALE GENOMIC DNA]</scope>
    <source>
        <strain evidence="10">cv. Hale</strain>
    </source>
</reference>
<dbReference type="AlphaFoldDB" id="B9T9W5"/>
<evidence type="ECO:0000256" key="5">
    <source>
        <dbReference type="ARBA" id="ARBA00022723"/>
    </source>
</evidence>
<comment type="similarity">
    <text evidence="1">Belongs to the plant globin family.</text>
</comment>
<sequence length="68" mass="7473">LKYLGSVHVQKGVLDPHFEVVKEALLRTVQEAIGEKWNEEMSGAWGEAYDQLAAAIKSEMKEEAATAA</sequence>
<feature type="domain" description="Globin" evidence="8">
    <location>
        <begin position="1"/>
        <end position="61"/>
    </location>
</feature>
<dbReference type="EMBL" id="EQ975482">
    <property type="protein sequence ID" value="EEF27349.1"/>
    <property type="molecule type" value="Genomic_DNA"/>
</dbReference>
<keyword evidence="7" id="KW-0535">Nitrogen fixation</keyword>
<evidence type="ECO:0000256" key="7">
    <source>
        <dbReference type="ARBA" id="ARBA00023231"/>
    </source>
</evidence>
<evidence type="ECO:0000256" key="3">
    <source>
        <dbReference type="ARBA" id="ARBA00022617"/>
    </source>
</evidence>
<dbReference type="GO" id="GO:0005344">
    <property type="term" value="F:oxygen carrier activity"/>
    <property type="evidence" value="ECO:0007669"/>
    <property type="project" value="UniProtKB-KW"/>
</dbReference>
<dbReference type="SUPFAM" id="SSF46458">
    <property type="entry name" value="Globin-like"/>
    <property type="match status" value="1"/>
</dbReference>
<evidence type="ECO:0000256" key="2">
    <source>
        <dbReference type="ARBA" id="ARBA00022448"/>
    </source>
</evidence>
<organism evidence="9 10">
    <name type="scientific">Ricinus communis</name>
    <name type="common">Castor bean</name>
    <dbReference type="NCBI Taxonomy" id="3988"/>
    <lineage>
        <taxon>Eukaryota</taxon>
        <taxon>Viridiplantae</taxon>
        <taxon>Streptophyta</taxon>
        <taxon>Embryophyta</taxon>
        <taxon>Tracheophyta</taxon>
        <taxon>Spermatophyta</taxon>
        <taxon>Magnoliopsida</taxon>
        <taxon>eudicotyledons</taxon>
        <taxon>Gunneridae</taxon>
        <taxon>Pentapetalae</taxon>
        <taxon>rosids</taxon>
        <taxon>fabids</taxon>
        <taxon>Malpighiales</taxon>
        <taxon>Euphorbiaceae</taxon>
        <taxon>Acalyphoideae</taxon>
        <taxon>Acalypheae</taxon>
        <taxon>Ricinus</taxon>
    </lineage>
</organism>
<dbReference type="PANTHER" id="PTHR22924">
    <property type="entry name" value="LEGHEMOGLOBIN-RELATED"/>
    <property type="match status" value="1"/>
</dbReference>
<keyword evidence="6" id="KW-0408">Iron</keyword>
<evidence type="ECO:0000313" key="9">
    <source>
        <dbReference type="EMBL" id="EEF27349.1"/>
    </source>
</evidence>
<dbReference type="GO" id="GO:0020037">
    <property type="term" value="F:heme binding"/>
    <property type="evidence" value="ECO:0007669"/>
    <property type="project" value="InterPro"/>
</dbReference>
<accession>B9T9W5</accession>
<evidence type="ECO:0000313" key="10">
    <source>
        <dbReference type="Proteomes" id="UP000008311"/>
    </source>
</evidence>
<dbReference type="InterPro" id="IPR009050">
    <property type="entry name" value="Globin-like_sf"/>
</dbReference>
<dbReference type="Gene3D" id="1.10.490.10">
    <property type="entry name" value="Globins"/>
    <property type="match status" value="1"/>
</dbReference>
<dbReference type="GO" id="GO:0019825">
    <property type="term" value="F:oxygen binding"/>
    <property type="evidence" value="ECO:0007669"/>
    <property type="project" value="InterPro"/>
</dbReference>
<keyword evidence="2" id="KW-0813">Transport</keyword>
<evidence type="ECO:0000256" key="4">
    <source>
        <dbReference type="ARBA" id="ARBA00022621"/>
    </source>
</evidence>
<dbReference type="Proteomes" id="UP000008311">
    <property type="component" value="Unassembled WGS sequence"/>
</dbReference>
<evidence type="ECO:0000256" key="1">
    <source>
        <dbReference type="ARBA" id="ARBA00007609"/>
    </source>
</evidence>
<dbReference type="InterPro" id="IPR001032">
    <property type="entry name" value="Leghaemoglobin-like"/>
</dbReference>